<dbReference type="SUPFAM" id="SSF53597">
    <property type="entry name" value="Dihydrofolate reductase-like"/>
    <property type="match status" value="1"/>
</dbReference>
<protein>
    <submittedName>
        <fullName evidence="2">Dihydrofolate reductase</fullName>
    </submittedName>
</protein>
<dbReference type="PANTHER" id="PTHR38011">
    <property type="entry name" value="DIHYDROFOLATE REDUCTASE FAMILY PROTEIN (AFU_ORTHOLOGUE AFUA_8G06820)"/>
    <property type="match status" value="1"/>
</dbReference>
<name>A0A3D9SPF5_9ACTN</name>
<dbReference type="Pfam" id="PF01872">
    <property type="entry name" value="RibD_C"/>
    <property type="match status" value="1"/>
</dbReference>
<evidence type="ECO:0000259" key="1">
    <source>
        <dbReference type="Pfam" id="PF01872"/>
    </source>
</evidence>
<comment type="caution">
    <text evidence="2">The sequence shown here is derived from an EMBL/GenBank/DDBJ whole genome shotgun (WGS) entry which is preliminary data.</text>
</comment>
<dbReference type="InterPro" id="IPR002734">
    <property type="entry name" value="RibDG_C"/>
</dbReference>
<dbReference type="AlphaFoldDB" id="A0A3D9SPF5"/>
<evidence type="ECO:0000313" key="2">
    <source>
        <dbReference type="EMBL" id="REE95843.1"/>
    </source>
</evidence>
<dbReference type="InterPro" id="IPR024072">
    <property type="entry name" value="DHFR-like_dom_sf"/>
</dbReference>
<dbReference type="OrthoDB" id="7949219at2"/>
<gene>
    <name evidence="2" type="ORF">DFJ69_1257</name>
</gene>
<organism evidence="2 3">
    <name type="scientific">Thermomonospora umbrina</name>
    <dbReference type="NCBI Taxonomy" id="111806"/>
    <lineage>
        <taxon>Bacteria</taxon>
        <taxon>Bacillati</taxon>
        <taxon>Actinomycetota</taxon>
        <taxon>Actinomycetes</taxon>
        <taxon>Streptosporangiales</taxon>
        <taxon>Thermomonosporaceae</taxon>
        <taxon>Thermomonospora</taxon>
    </lineage>
</organism>
<dbReference type="Gene3D" id="3.40.430.10">
    <property type="entry name" value="Dihydrofolate Reductase, subunit A"/>
    <property type="match status" value="1"/>
</dbReference>
<dbReference type="PANTHER" id="PTHR38011:SF11">
    <property type="entry name" value="2,5-DIAMINO-6-RIBOSYLAMINO-4(3H)-PYRIMIDINONE 5'-PHOSPHATE REDUCTASE"/>
    <property type="match status" value="1"/>
</dbReference>
<reference evidence="2 3" key="1">
    <citation type="submission" date="2018-08" db="EMBL/GenBank/DDBJ databases">
        <title>Sequencing the genomes of 1000 actinobacteria strains.</title>
        <authorList>
            <person name="Klenk H.-P."/>
        </authorList>
    </citation>
    <scope>NUCLEOTIDE SEQUENCE [LARGE SCALE GENOMIC DNA]</scope>
    <source>
        <strain evidence="2 3">DSM 43927</strain>
    </source>
</reference>
<dbReference type="GO" id="GO:0009231">
    <property type="term" value="P:riboflavin biosynthetic process"/>
    <property type="evidence" value="ECO:0007669"/>
    <property type="project" value="InterPro"/>
</dbReference>
<feature type="domain" description="Bacterial bifunctional deaminase-reductase C-terminal" evidence="1">
    <location>
        <begin position="2"/>
        <end position="176"/>
    </location>
</feature>
<keyword evidence="3" id="KW-1185">Reference proteome</keyword>
<dbReference type="EMBL" id="QTTT01000001">
    <property type="protein sequence ID" value="REE95843.1"/>
    <property type="molecule type" value="Genomic_DNA"/>
</dbReference>
<accession>A0A3D9SPF5</accession>
<dbReference type="Proteomes" id="UP000256661">
    <property type="component" value="Unassembled WGS sequence"/>
</dbReference>
<dbReference type="GO" id="GO:0008703">
    <property type="term" value="F:5-amino-6-(5-phosphoribosylamino)uracil reductase activity"/>
    <property type="evidence" value="ECO:0007669"/>
    <property type="project" value="InterPro"/>
</dbReference>
<proteinExistence type="predicted"/>
<sequence length="192" mass="21191">MRKIISSTYISLDGVIDKPHLWSMQYFNDEAARFANDQLFSCDALIMGRRTYDAFAQAWPSMEESAGEFGVRMNTMPKYAVSTTLEKADWKNTTVISDDVVARVTALKEEPGQDILQYGFGDLSRTLVEHGLLDELRLWIHPVIVGTGDPAEMLTKDGFGTKLELAGTEVFSTGVIIATYRPTAAAEQGEGA</sequence>
<dbReference type="InterPro" id="IPR050765">
    <property type="entry name" value="Riboflavin_Biosynth_HTPR"/>
</dbReference>
<dbReference type="RefSeq" id="WP_116021582.1">
    <property type="nucleotide sequence ID" value="NZ_QTTT01000001.1"/>
</dbReference>
<evidence type="ECO:0000313" key="3">
    <source>
        <dbReference type="Proteomes" id="UP000256661"/>
    </source>
</evidence>